<dbReference type="AlphaFoldDB" id="A0AAT9LF71"/>
<dbReference type="SUPFAM" id="SSF54285">
    <property type="entry name" value="MoaD/ThiS"/>
    <property type="match status" value="1"/>
</dbReference>
<reference evidence="1" key="2">
    <citation type="journal article" date="2023" name="Biology">
        <title>Prokaryotic Life Associated with Coal-Fire Gas Vents Revealed by Metagenomics.</title>
        <authorList>
            <person name="Kadnikov V.V."/>
            <person name="Mardanov A.V."/>
            <person name="Beletsky A.V."/>
            <person name="Karnachuk O.V."/>
            <person name="Ravin N.V."/>
        </authorList>
    </citation>
    <scope>NUCLEOTIDE SEQUENCE</scope>
    <source>
        <strain evidence="1">Bu02</strain>
    </source>
</reference>
<dbReference type="Gene3D" id="3.10.20.30">
    <property type="match status" value="1"/>
</dbReference>
<gene>
    <name evidence="1" type="ORF">IMF26_04005</name>
</gene>
<organism evidence="1">
    <name type="scientific">Candidatus Fermentithermobacillus carboniphilus</name>
    <dbReference type="NCBI Taxonomy" id="3085328"/>
    <lineage>
        <taxon>Bacteria</taxon>
        <taxon>Bacillati</taxon>
        <taxon>Bacillota</taxon>
        <taxon>Candidatus Fermentithermobacillia</taxon>
        <taxon>Candidatus Fermentithermobacillales</taxon>
        <taxon>Candidatus Fermentithermobacillaceae</taxon>
        <taxon>Candidatus Fermentithermobacillus</taxon>
    </lineage>
</organism>
<protein>
    <submittedName>
        <fullName evidence="1">MoaD/ThiS family protein</fullName>
    </submittedName>
</protein>
<sequence>MGIVKGSDAGVRIVLYPPYSTIAGRKEVFLEVSDRATVLEVFKRLVQEYPALSQHFFPGGSEYDFPGYASILRSGKPLKAEDVLKYDDVIEVIAALTGG</sequence>
<proteinExistence type="predicted"/>
<name>A0AAT9LF71_9FIRM</name>
<dbReference type="InterPro" id="IPR012675">
    <property type="entry name" value="Beta-grasp_dom_sf"/>
</dbReference>
<evidence type="ECO:0000313" key="1">
    <source>
        <dbReference type="EMBL" id="QUL99227.1"/>
    </source>
</evidence>
<dbReference type="EMBL" id="CP062796">
    <property type="protein sequence ID" value="QUL99227.1"/>
    <property type="molecule type" value="Genomic_DNA"/>
</dbReference>
<dbReference type="KEGG" id="fcz:IMF26_04005"/>
<reference evidence="1" key="1">
    <citation type="submission" date="2020-10" db="EMBL/GenBank/DDBJ databases">
        <authorList>
            <person name="Kadnikov V."/>
            <person name="Beletsky A.V."/>
            <person name="Mardanov A.V."/>
            <person name="Karnachuk O.V."/>
            <person name="Ravin N.V."/>
        </authorList>
    </citation>
    <scope>NUCLEOTIDE SEQUENCE</scope>
    <source>
        <strain evidence="1">Bu02</strain>
    </source>
</reference>
<accession>A0AAT9LF71</accession>
<dbReference type="CDD" id="cd17040">
    <property type="entry name" value="Ubl_MoaD_like"/>
    <property type="match status" value="1"/>
</dbReference>
<dbReference type="InterPro" id="IPR016155">
    <property type="entry name" value="Mopterin_synth/thiamin_S_b"/>
</dbReference>